<dbReference type="AlphaFoldDB" id="A0A4S4BIC9"/>
<gene>
    <name evidence="2" type="ORF">E6C55_25265</name>
</gene>
<feature type="domain" description="DUF6884" evidence="1">
    <location>
        <begin position="3"/>
        <end position="110"/>
    </location>
</feature>
<dbReference type="EMBL" id="SSOB01000041">
    <property type="protein sequence ID" value="THF74356.1"/>
    <property type="molecule type" value="Genomic_DNA"/>
</dbReference>
<accession>A0A4S4BIC9</accession>
<proteinExistence type="predicted"/>
<reference evidence="2 3" key="1">
    <citation type="submission" date="2019-04" db="EMBL/GenBank/DDBJ databases">
        <title>Cohnella sp. nov. isolated from preserved vegetables.</title>
        <authorList>
            <person name="Lin S.-Y."/>
            <person name="Hung M.-H."/>
            <person name="Young C.-C."/>
        </authorList>
    </citation>
    <scope>NUCLEOTIDE SEQUENCE [LARGE SCALE GENOMIC DNA]</scope>
    <source>
        <strain evidence="2 3">CC-MHH1044</strain>
    </source>
</reference>
<protein>
    <recommendedName>
        <fullName evidence="1">DUF6884 domain-containing protein</fullName>
    </recommendedName>
</protein>
<evidence type="ECO:0000259" key="1">
    <source>
        <dbReference type="Pfam" id="PF21818"/>
    </source>
</evidence>
<dbReference type="RefSeq" id="WP_136372611.1">
    <property type="nucleotide sequence ID" value="NZ_SSOB01000041.1"/>
</dbReference>
<dbReference type="InterPro" id="IPR049251">
    <property type="entry name" value="DUF6884"/>
</dbReference>
<dbReference type="Pfam" id="PF21818">
    <property type="entry name" value="DUF6884"/>
    <property type="match status" value="1"/>
</dbReference>
<dbReference type="Proteomes" id="UP000310636">
    <property type="component" value="Unassembled WGS sequence"/>
</dbReference>
<comment type="caution">
    <text evidence="2">The sequence shown here is derived from an EMBL/GenBank/DDBJ whole genome shotgun (WGS) entry which is preliminary data.</text>
</comment>
<sequence length="130" mass="15691">MKIYITHCSAQKNDLVKGSAVPPDVLYTSSKIQGFINNCKKLNVEWAIFSDLYGVIFSYEQIEWYDKHPNKVTETEYQQLLSEFDEKLRNYSEIWFYHHPKYFHKIYKRILDETTLKNKLHTFTHIYEIT</sequence>
<keyword evidence="3" id="KW-1185">Reference proteome</keyword>
<name>A0A4S4BIC9_9BACL</name>
<organism evidence="2 3">
    <name type="scientific">Cohnella fermenti</name>
    <dbReference type="NCBI Taxonomy" id="2565925"/>
    <lineage>
        <taxon>Bacteria</taxon>
        <taxon>Bacillati</taxon>
        <taxon>Bacillota</taxon>
        <taxon>Bacilli</taxon>
        <taxon>Bacillales</taxon>
        <taxon>Paenibacillaceae</taxon>
        <taxon>Cohnella</taxon>
    </lineage>
</organism>
<evidence type="ECO:0000313" key="2">
    <source>
        <dbReference type="EMBL" id="THF74356.1"/>
    </source>
</evidence>
<evidence type="ECO:0000313" key="3">
    <source>
        <dbReference type="Proteomes" id="UP000310636"/>
    </source>
</evidence>